<keyword evidence="1" id="KW-0732">Signal</keyword>
<dbReference type="Gene3D" id="2.30.180.10">
    <property type="entry name" value="FAS1 domain"/>
    <property type="match status" value="1"/>
</dbReference>
<dbReference type="PROSITE" id="PS50213">
    <property type="entry name" value="FAS1"/>
    <property type="match status" value="1"/>
</dbReference>
<name>A0A1I5VJI7_9RHOB</name>
<dbReference type="InterPro" id="IPR036378">
    <property type="entry name" value="FAS1_dom_sf"/>
</dbReference>
<reference evidence="4" key="1">
    <citation type="submission" date="2016-10" db="EMBL/GenBank/DDBJ databases">
        <authorList>
            <person name="Varghese N."/>
            <person name="Submissions S."/>
        </authorList>
    </citation>
    <scope>NUCLEOTIDE SEQUENCE [LARGE SCALE GENOMIC DNA]</scope>
    <source>
        <strain evidence="4">JCM 10271</strain>
    </source>
</reference>
<feature type="signal peptide" evidence="1">
    <location>
        <begin position="1"/>
        <end position="23"/>
    </location>
</feature>
<organism evidence="3 4">
    <name type="scientific">Roseivivax halotolerans</name>
    <dbReference type="NCBI Taxonomy" id="93684"/>
    <lineage>
        <taxon>Bacteria</taxon>
        <taxon>Pseudomonadati</taxon>
        <taxon>Pseudomonadota</taxon>
        <taxon>Alphaproteobacteria</taxon>
        <taxon>Rhodobacterales</taxon>
        <taxon>Roseobacteraceae</taxon>
        <taxon>Roseivivax</taxon>
    </lineage>
</organism>
<dbReference type="InterPro" id="IPR050904">
    <property type="entry name" value="Adhesion/Biosynth-related"/>
</dbReference>
<proteinExistence type="predicted"/>
<dbReference type="PANTHER" id="PTHR10900">
    <property type="entry name" value="PERIOSTIN-RELATED"/>
    <property type="match status" value="1"/>
</dbReference>
<dbReference type="SUPFAM" id="SSF82153">
    <property type="entry name" value="FAS1 domain"/>
    <property type="match status" value="1"/>
</dbReference>
<dbReference type="EMBL" id="FOXV01000001">
    <property type="protein sequence ID" value="SFQ07542.1"/>
    <property type="molecule type" value="Genomic_DNA"/>
</dbReference>
<accession>A0A1I5VJI7</accession>
<dbReference type="RefSeq" id="WP_093009229.1">
    <property type="nucleotide sequence ID" value="NZ_FOXV01000001.1"/>
</dbReference>
<feature type="domain" description="FAS1" evidence="2">
    <location>
        <begin position="26"/>
        <end position="158"/>
    </location>
</feature>
<evidence type="ECO:0000256" key="1">
    <source>
        <dbReference type="SAM" id="SignalP"/>
    </source>
</evidence>
<dbReference type="SMART" id="SM00554">
    <property type="entry name" value="FAS1"/>
    <property type="match status" value="1"/>
</dbReference>
<sequence>MFRRTYLALTLAATTSLGTAAFAQDEMNIVETAQDAGNFTTLLAAAEAAGLVETLTGEGPYTVFAPTDEAFEALPEGTVDELLMEENQDQLTSILTYHVVSGAVMSGDLSDGMEAETVEGSTVTVSIDGDTVMVNDATVTSADIEASNGVIHVIDSVLMPSE</sequence>
<feature type="chain" id="PRO_5017418397" evidence="1">
    <location>
        <begin position="24"/>
        <end position="162"/>
    </location>
</feature>
<keyword evidence="4" id="KW-1185">Reference proteome</keyword>
<dbReference type="InterPro" id="IPR000782">
    <property type="entry name" value="FAS1_domain"/>
</dbReference>
<dbReference type="Pfam" id="PF02469">
    <property type="entry name" value="Fasciclin"/>
    <property type="match status" value="1"/>
</dbReference>
<dbReference type="PANTHER" id="PTHR10900:SF77">
    <property type="entry name" value="FI19380P1"/>
    <property type="match status" value="1"/>
</dbReference>
<evidence type="ECO:0000313" key="3">
    <source>
        <dbReference type="EMBL" id="SFQ07542.1"/>
    </source>
</evidence>
<dbReference type="FunFam" id="2.30.180.10:FF:000019">
    <property type="entry name" value="Cell surface lipoprotein"/>
    <property type="match status" value="1"/>
</dbReference>
<evidence type="ECO:0000259" key="2">
    <source>
        <dbReference type="PROSITE" id="PS50213"/>
    </source>
</evidence>
<dbReference type="Proteomes" id="UP000243106">
    <property type="component" value="Unassembled WGS sequence"/>
</dbReference>
<evidence type="ECO:0000313" key="4">
    <source>
        <dbReference type="Proteomes" id="UP000243106"/>
    </source>
</evidence>
<dbReference type="STRING" id="93684.SAMN05421853_101550"/>
<protein>
    <submittedName>
        <fullName evidence="3">Uncaracterized surface protein containing fasciclin (FAS1) repeats</fullName>
    </submittedName>
</protein>
<dbReference type="GO" id="GO:0005615">
    <property type="term" value="C:extracellular space"/>
    <property type="evidence" value="ECO:0007669"/>
    <property type="project" value="TreeGrafter"/>
</dbReference>
<dbReference type="AlphaFoldDB" id="A0A1I5VJI7"/>
<gene>
    <name evidence="3" type="ORF">SAMN05421853_101550</name>
</gene>